<protein>
    <submittedName>
        <fullName evidence="1">Uncharacterized protein</fullName>
    </submittedName>
</protein>
<reference evidence="1 2" key="1">
    <citation type="submission" date="2024-01" db="EMBL/GenBank/DDBJ databases">
        <title>The genomes of 5 underutilized Papilionoideae crops provide insights into root nodulation and disease resistanc.</title>
        <authorList>
            <person name="Jiang F."/>
        </authorList>
    </citation>
    <scope>NUCLEOTIDE SEQUENCE [LARGE SCALE GENOMIC DNA]</scope>
    <source>
        <strain evidence="1">LVBAO_FW01</strain>
        <tissue evidence="1">Leaves</tissue>
    </source>
</reference>
<proteinExistence type="predicted"/>
<evidence type="ECO:0000313" key="1">
    <source>
        <dbReference type="EMBL" id="KAK7345255.1"/>
    </source>
</evidence>
<comment type="caution">
    <text evidence="1">The sequence shown here is derived from an EMBL/GenBank/DDBJ whole genome shotgun (WGS) entry which is preliminary data.</text>
</comment>
<dbReference type="AlphaFoldDB" id="A0AAN9LZE5"/>
<accession>A0AAN9LZE5</accession>
<name>A0AAN9LZE5_CANGL</name>
<evidence type="ECO:0000313" key="2">
    <source>
        <dbReference type="Proteomes" id="UP001367508"/>
    </source>
</evidence>
<gene>
    <name evidence="1" type="ORF">VNO77_15853</name>
</gene>
<keyword evidence="2" id="KW-1185">Reference proteome</keyword>
<dbReference type="Proteomes" id="UP001367508">
    <property type="component" value="Unassembled WGS sequence"/>
</dbReference>
<organism evidence="1 2">
    <name type="scientific">Canavalia gladiata</name>
    <name type="common">Sword bean</name>
    <name type="synonym">Dolichos gladiatus</name>
    <dbReference type="NCBI Taxonomy" id="3824"/>
    <lineage>
        <taxon>Eukaryota</taxon>
        <taxon>Viridiplantae</taxon>
        <taxon>Streptophyta</taxon>
        <taxon>Embryophyta</taxon>
        <taxon>Tracheophyta</taxon>
        <taxon>Spermatophyta</taxon>
        <taxon>Magnoliopsida</taxon>
        <taxon>eudicotyledons</taxon>
        <taxon>Gunneridae</taxon>
        <taxon>Pentapetalae</taxon>
        <taxon>rosids</taxon>
        <taxon>fabids</taxon>
        <taxon>Fabales</taxon>
        <taxon>Fabaceae</taxon>
        <taxon>Papilionoideae</taxon>
        <taxon>50 kb inversion clade</taxon>
        <taxon>NPAAA clade</taxon>
        <taxon>indigoferoid/millettioid clade</taxon>
        <taxon>Phaseoleae</taxon>
        <taxon>Canavalia</taxon>
    </lineage>
</organism>
<sequence>MASYEQIWYDEPFLINGFHFSKNLHWLMRGILCLLSLGYLTVPSSIPRTPIPDNNGVEVGVHTEFSIKTLEPAGFDYCSMVIGMVGFDIVSSWKRVTNLQRTIPGISEPGISKADILQDIGKHCKEIGQIPESFSTLEILLLAFVPAVTKGFSPPLPWLRKAREIYVWLTAYCILNLQSMSTYNLTHRRRMDSHLISHDCHAERASCWHSRIRLTTVTTVLATSRFDLAGVIGSVQAYGDPTLNNRSGLTTSTEAEDFSRRHRHMTVGISVAGQRTDFLSMLETNLDGPVKIAEV</sequence>
<dbReference type="EMBL" id="JAYMYQ010000003">
    <property type="protein sequence ID" value="KAK7345255.1"/>
    <property type="molecule type" value="Genomic_DNA"/>
</dbReference>